<protein>
    <submittedName>
        <fullName evidence="1">Uncharacterized protein</fullName>
    </submittedName>
</protein>
<sequence>MATDAAECWVLTWEADGRWHVLDVADREDAERLAVRLTESGRRNVGLFHAALDIPPSTRERIWQRVRERLEREIPADITTGGRP</sequence>
<proteinExistence type="predicted"/>
<dbReference type="EMBL" id="CP042829">
    <property type="protein sequence ID" value="QFG02173.1"/>
    <property type="molecule type" value="Genomic_DNA"/>
</dbReference>
<accession>A0ABX6BZ26</accession>
<name>A0ABX6BZ26_9CHLR</name>
<keyword evidence="2" id="KW-1185">Reference proteome</keyword>
<dbReference type="Proteomes" id="UP000326331">
    <property type="component" value="Chromosome"/>
</dbReference>
<evidence type="ECO:0000313" key="1">
    <source>
        <dbReference type="EMBL" id="QFG02173.1"/>
    </source>
</evidence>
<evidence type="ECO:0000313" key="2">
    <source>
        <dbReference type="Proteomes" id="UP000326331"/>
    </source>
</evidence>
<dbReference type="RefSeq" id="WP_158066109.1">
    <property type="nucleotide sequence ID" value="NZ_CP042829.1"/>
</dbReference>
<reference evidence="1 2" key="1">
    <citation type="submission" date="2019-10" db="EMBL/GenBank/DDBJ databases">
        <title>Thermopilla bonchosmolovskayae gen. nov., sp. nov., a moderately thermophilic Chloroflexi bacterium from a Chukotka hot spring (Arctic, Russia), representing a novel classis Thermopillaia, which include previously uncultivated lineage OLB14.</title>
        <authorList>
            <person name="Kochetkova T.V."/>
            <person name="Zayulina K.S."/>
            <person name="Zhigarkov V.S."/>
            <person name="Minaev N.V."/>
            <person name="Novikov A."/>
            <person name="Toshchakov S.V."/>
            <person name="Elcheninov A.G."/>
            <person name="Kublanov I.V."/>
        </authorList>
    </citation>
    <scope>NUCLEOTIDE SEQUENCE [LARGE SCALE GENOMIC DNA]</scope>
    <source>
        <strain evidence="1 2">3753O</strain>
    </source>
</reference>
<organism evidence="1 2">
    <name type="scientific">Tepidiforma bonchosmolovskayae</name>
    <dbReference type="NCBI Taxonomy" id="2601677"/>
    <lineage>
        <taxon>Bacteria</taxon>
        <taxon>Bacillati</taxon>
        <taxon>Chloroflexota</taxon>
        <taxon>Tepidiformia</taxon>
        <taxon>Tepidiformales</taxon>
        <taxon>Tepidiformaceae</taxon>
        <taxon>Tepidiforma</taxon>
    </lineage>
</organism>
<gene>
    <name evidence="1" type="ORF">Tbon_02290</name>
</gene>